<evidence type="ECO:0000313" key="2">
    <source>
        <dbReference type="Proteomes" id="UP000800036"/>
    </source>
</evidence>
<dbReference type="Proteomes" id="UP000800036">
    <property type="component" value="Unassembled WGS sequence"/>
</dbReference>
<accession>A0A6A5VP26</accession>
<proteinExistence type="predicted"/>
<evidence type="ECO:0000313" key="1">
    <source>
        <dbReference type="EMBL" id="KAF1979031.1"/>
    </source>
</evidence>
<reference evidence="1" key="1">
    <citation type="journal article" date="2020" name="Stud. Mycol.">
        <title>101 Dothideomycetes genomes: a test case for predicting lifestyles and emergence of pathogens.</title>
        <authorList>
            <person name="Haridas S."/>
            <person name="Albert R."/>
            <person name="Binder M."/>
            <person name="Bloem J."/>
            <person name="Labutti K."/>
            <person name="Salamov A."/>
            <person name="Andreopoulos B."/>
            <person name="Baker S."/>
            <person name="Barry K."/>
            <person name="Bills G."/>
            <person name="Bluhm B."/>
            <person name="Cannon C."/>
            <person name="Castanera R."/>
            <person name="Culley D."/>
            <person name="Daum C."/>
            <person name="Ezra D."/>
            <person name="Gonzalez J."/>
            <person name="Henrissat B."/>
            <person name="Kuo A."/>
            <person name="Liang C."/>
            <person name="Lipzen A."/>
            <person name="Lutzoni F."/>
            <person name="Magnuson J."/>
            <person name="Mondo S."/>
            <person name="Nolan M."/>
            <person name="Ohm R."/>
            <person name="Pangilinan J."/>
            <person name="Park H.-J."/>
            <person name="Ramirez L."/>
            <person name="Alfaro M."/>
            <person name="Sun H."/>
            <person name="Tritt A."/>
            <person name="Yoshinaga Y."/>
            <person name="Zwiers L.-H."/>
            <person name="Turgeon B."/>
            <person name="Goodwin S."/>
            <person name="Spatafora J."/>
            <person name="Crous P."/>
            <person name="Grigoriev I."/>
        </authorList>
    </citation>
    <scope>NUCLEOTIDE SEQUENCE</scope>
    <source>
        <strain evidence="1">CBS 107.79</strain>
    </source>
</reference>
<gene>
    <name evidence="1" type="ORF">BU23DRAFT_193128</name>
</gene>
<name>A0A6A5VP26_9PLEO</name>
<dbReference type="AlphaFoldDB" id="A0A6A5VP26"/>
<keyword evidence="2" id="KW-1185">Reference proteome</keyword>
<sequence length="205" mass="22893">MLQEDYFIHLCAIVSRIQVKTGRALTYTLQRQTFLSFGSTPSPQRLPLERAGLIFHHLQHFPLVLALPSTAPCSLCRASTSYSSKLIGRRDSIKYLGGHIERGYSGPSPRIMCRKRSVRAPTHHNLYGPGMNLLSSSQQFTRVTLGRTSCSPPCWPQSKSVAWLGKSIEHIGRYLQPSSLSSPTYLLCGSFPAAWCLVVMAKIEW</sequence>
<organism evidence="1 2">
    <name type="scientific">Bimuria novae-zelandiae CBS 107.79</name>
    <dbReference type="NCBI Taxonomy" id="1447943"/>
    <lineage>
        <taxon>Eukaryota</taxon>
        <taxon>Fungi</taxon>
        <taxon>Dikarya</taxon>
        <taxon>Ascomycota</taxon>
        <taxon>Pezizomycotina</taxon>
        <taxon>Dothideomycetes</taxon>
        <taxon>Pleosporomycetidae</taxon>
        <taxon>Pleosporales</taxon>
        <taxon>Massarineae</taxon>
        <taxon>Didymosphaeriaceae</taxon>
        <taxon>Bimuria</taxon>
    </lineage>
</organism>
<protein>
    <submittedName>
        <fullName evidence="1">Uncharacterized protein</fullName>
    </submittedName>
</protein>
<dbReference type="EMBL" id="ML976659">
    <property type="protein sequence ID" value="KAF1979031.1"/>
    <property type="molecule type" value="Genomic_DNA"/>
</dbReference>